<evidence type="ECO:0000313" key="3">
    <source>
        <dbReference type="Proteomes" id="UP000478546"/>
    </source>
</evidence>
<dbReference type="EMBL" id="JAAEAA010000003">
    <property type="protein sequence ID" value="NDK54848.1"/>
    <property type="molecule type" value="Genomic_DNA"/>
</dbReference>
<evidence type="ECO:0000313" key="2">
    <source>
        <dbReference type="EMBL" id="NDK54848.1"/>
    </source>
</evidence>
<reference evidence="2 3" key="1">
    <citation type="submission" date="2020-01" db="EMBL/GenBank/DDBJ databases">
        <authorList>
            <person name="Kim M.K."/>
        </authorList>
    </citation>
    <scope>NUCLEOTIDE SEQUENCE [LARGE SCALE GENOMIC DNA]</scope>
    <source>
        <strain evidence="2 3">BT213</strain>
    </source>
</reference>
<dbReference type="PANTHER" id="PTHR43283:SF7">
    <property type="entry name" value="BETA-LACTAMASE-RELATED DOMAIN-CONTAINING PROTEIN"/>
    <property type="match status" value="1"/>
</dbReference>
<dbReference type="InterPro" id="IPR050789">
    <property type="entry name" value="Diverse_Enzym_Activities"/>
</dbReference>
<dbReference type="PANTHER" id="PTHR43283">
    <property type="entry name" value="BETA-LACTAMASE-RELATED"/>
    <property type="match status" value="1"/>
</dbReference>
<dbReference type="Gene3D" id="3.40.710.10">
    <property type="entry name" value="DD-peptidase/beta-lactamase superfamily"/>
    <property type="match status" value="1"/>
</dbReference>
<feature type="domain" description="Beta-lactamase-related" evidence="1">
    <location>
        <begin position="71"/>
        <end position="337"/>
    </location>
</feature>
<organism evidence="2 3">
    <name type="scientific">Pontibacter fetidus</name>
    <dbReference type="NCBI Taxonomy" id="2700082"/>
    <lineage>
        <taxon>Bacteria</taxon>
        <taxon>Pseudomonadati</taxon>
        <taxon>Bacteroidota</taxon>
        <taxon>Cytophagia</taxon>
        <taxon>Cytophagales</taxon>
        <taxon>Hymenobacteraceae</taxon>
        <taxon>Pontibacter</taxon>
    </lineage>
</organism>
<dbReference type="SUPFAM" id="SSF56601">
    <property type="entry name" value="beta-lactamase/transpeptidase-like"/>
    <property type="match status" value="1"/>
</dbReference>
<comment type="caution">
    <text evidence="2">The sequence shown here is derived from an EMBL/GenBank/DDBJ whole genome shotgun (WGS) entry which is preliminary data.</text>
</comment>
<protein>
    <submittedName>
        <fullName evidence="2">Beta-lactamase family protein</fullName>
    </submittedName>
</protein>
<dbReference type="Pfam" id="PF00144">
    <property type="entry name" value="Beta-lactamase"/>
    <property type="match status" value="1"/>
</dbReference>
<dbReference type="InterPro" id="IPR012338">
    <property type="entry name" value="Beta-lactam/transpept-like"/>
</dbReference>
<dbReference type="InterPro" id="IPR001466">
    <property type="entry name" value="Beta-lactam-related"/>
</dbReference>
<sequence>MRKALLPFLVILSLGLNSCKDESAEPAQDSTLYFPPNNSSVWETATIQELGWNAAAVPPLLDYLENNNTRAFILLKDGKIVMEHYFGKSANGTPFTTTSNWYWASAGKTLTAFMVGKAQEDGLLTIQDKTSTYLGNGWSSLSTAQEDKITLRHQLTMTTGLNDGVPDNHCSDPGCLTYLAPAGTRWAYHNGPYNLLTDVVAAAAGKTFNSYFDSQLKNKTGMDGSWTTIGNDYVYISTARSMARFGLLMLNKGKWGTTTVLNDQAYITAMLSPSQNLNQSYGYLWWLNGKASYMLPTLQRTFSGSIAPDAPTDMVAAIGKNGQLINIVPSQNLVLIRMGENPDNADVSLEFQNELWKKINPIIQ</sequence>
<gene>
    <name evidence="2" type="ORF">GWO68_02860</name>
</gene>
<dbReference type="AlphaFoldDB" id="A0A6B2GYA6"/>
<proteinExistence type="predicted"/>
<dbReference type="RefSeq" id="WP_162344901.1">
    <property type="nucleotide sequence ID" value="NZ_JAAEAA010000003.1"/>
</dbReference>
<accession>A0A6B2GYA6</accession>
<name>A0A6B2GYA6_9BACT</name>
<keyword evidence="3" id="KW-1185">Reference proteome</keyword>
<evidence type="ECO:0000259" key="1">
    <source>
        <dbReference type="Pfam" id="PF00144"/>
    </source>
</evidence>
<dbReference type="Proteomes" id="UP000478546">
    <property type="component" value="Unassembled WGS sequence"/>
</dbReference>